<gene>
    <name evidence="1" type="ORF">BC739_007605</name>
</gene>
<proteinExistence type="predicted"/>
<dbReference type="Proteomes" id="UP000517916">
    <property type="component" value="Unassembled WGS sequence"/>
</dbReference>
<protein>
    <recommendedName>
        <fullName evidence="3">Pyridoxal-phosphate dependent enzyme</fullName>
    </recommendedName>
</protein>
<dbReference type="EMBL" id="JACJID010000006">
    <property type="protein sequence ID" value="MBA8930372.1"/>
    <property type="molecule type" value="Genomic_DNA"/>
</dbReference>
<comment type="caution">
    <text evidence="1">The sequence shown here is derived from an EMBL/GenBank/DDBJ whole genome shotgun (WGS) entry which is preliminary data.</text>
</comment>
<accession>A0ABR6BTX4</accession>
<sequence>MTAIAEDRGTWVDSVLSLVGDTPCVRVRLEGRELALKLEGFNPTGTLFDRVAAHGRITSPRPHVCDGGPLAASLALLAGTMRIPLTYHESRPTVFGAMASALGAEPGEAVASGGFELDLPAVHAELREEVAEELGEQVRVLVPALPGLEPDVLPADLEMRTLLGSRGILVDARSAAVVRQALSLPGNELIAVVCLADGALDQDGLL</sequence>
<evidence type="ECO:0000313" key="2">
    <source>
        <dbReference type="Proteomes" id="UP000517916"/>
    </source>
</evidence>
<name>A0ABR6BTX4_9PSEU</name>
<evidence type="ECO:0000313" key="1">
    <source>
        <dbReference type="EMBL" id="MBA8930372.1"/>
    </source>
</evidence>
<reference evidence="1 2" key="1">
    <citation type="submission" date="2020-08" db="EMBL/GenBank/DDBJ databases">
        <title>Genomic Encyclopedia of Archaeal and Bacterial Type Strains, Phase II (KMG-II): from individual species to whole genera.</title>
        <authorList>
            <person name="Goeker M."/>
        </authorList>
    </citation>
    <scope>NUCLEOTIDE SEQUENCE [LARGE SCALE GENOMIC DNA]</scope>
    <source>
        <strain evidence="1 2">DSM 43850</strain>
    </source>
</reference>
<dbReference type="SUPFAM" id="SSF53686">
    <property type="entry name" value="Tryptophan synthase beta subunit-like PLP-dependent enzymes"/>
    <property type="match status" value="1"/>
</dbReference>
<organism evidence="1 2">
    <name type="scientific">Kutzneria viridogrisea</name>
    <dbReference type="NCBI Taxonomy" id="47990"/>
    <lineage>
        <taxon>Bacteria</taxon>
        <taxon>Bacillati</taxon>
        <taxon>Actinomycetota</taxon>
        <taxon>Actinomycetes</taxon>
        <taxon>Pseudonocardiales</taxon>
        <taxon>Pseudonocardiaceae</taxon>
        <taxon>Kutzneria</taxon>
    </lineage>
</organism>
<keyword evidence="2" id="KW-1185">Reference proteome</keyword>
<dbReference type="InterPro" id="IPR036052">
    <property type="entry name" value="TrpB-like_PALP_sf"/>
</dbReference>
<dbReference type="RefSeq" id="WP_182839817.1">
    <property type="nucleotide sequence ID" value="NZ_BAAABQ010000025.1"/>
</dbReference>
<evidence type="ECO:0008006" key="3">
    <source>
        <dbReference type="Google" id="ProtNLM"/>
    </source>
</evidence>